<dbReference type="InterPro" id="IPR001304">
    <property type="entry name" value="C-type_lectin-like"/>
</dbReference>
<evidence type="ECO:0000259" key="1">
    <source>
        <dbReference type="PROSITE" id="PS50041"/>
    </source>
</evidence>
<dbReference type="InterPro" id="IPR016187">
    <property type="entry name" value="CTDL_fold"/>
</dbReference>
<evidence type="ECO:0000313" key="2">
    <source>
        <dbReference type="EMBL" id="CBY18673.1"/>
    </source>
</evidence>
<dbReference type="Pfam" id="PF00059">
    <property type="entry name" value="Lectin_C"/>
    <property type="match status" value="1"/>
</dbReference>
<dbReference type="Proteomes" id="UP000001307">
    <property type="component" value="Unassembled WGS sequence"/>
</dbReference>
<name>E4X7K1_OIKDI</name>
<dbReference type="InParanoid" id="E4X7K1"/>
<gene>
    <name evidence="2" type="ORF">GSOID_T00003537001</name>
</gene>
<reference evidence="2" key="1">
    <citation type="journal article" date="2010" name="Science">
        <title>Plasticity of animal genome architecture unmasked by rapid evolution of a pelagic tunicate.</title>
        <authorList>
            <person name="Denoeud F."/>
            <person name="Henriet S."/>
            <person name="Mungpakdee S."/>
            <person name="Aury J.M."/>
            <person name="Da Silva C."/>
            <person name="Brinkmann H."/>
            <person name="Mikhaleva J."/>
            <person name="Olsen L.C."/>
            <person name="Jubin C."/>
            <person name="Canestro C."/>
            <person name="Bouquet J.M."/>
            <person name="Danks G."/>
            <person name="Poulain J."/>
            <person name="Campsteijn C."/>
            <person name="Adamski M."/>
            <person name="Cross I."/>
            <person name="Yadetie F."/>
            <person name="Muffato M."/>
            <person name="Louis A."/>
            <person name="Butcher S."/>
            <person name="Tsagkogeorga G."/>
            <person name="Konrad A."/>
            <person name="Singh S."/>
            <person name="Jensen M.F."/>
            <person name="Cong E.H."/>
            <person name="Eikeseth-Otteraa H."/>
            <person name="Noel B."/>
            <person name="Anthouard V."/>
            <person name="Porcel B.M."/>
            <person name="Kachouri-Lafond R."/>
            <person name="Nishino A."/>
            <person name="Ugolini M."/>
            <person name="Chourrout P."/>
            <person name="Nishida H."/>
            <person name="Aasland R."/>
            <person name="Huzurbazar S."/>
            <person name="Westhof E."/>
            <person name="Delsuc F."/>
            <person name="Lehrach H."/>
            <person name="Reinhardt R."/>
            <person name="Weissenbach J."/>
            <person name="Roy S.W."/>
            <person name="Artiguenave F."/>
            <person name="Postlethwait J.H."/>
            <person name="Manak J.R."/>
            <person name="Thompson E.M."/>
            <person name="Jaillon O."/>
            <person name="Du Pasquier L."/>
            <person name="Boudinot P."/>
            <person name="Liberles D.A."/>
            <person name="Volff J.N."/>
            <person name="Philippe H."/>
            <person name="Lenhard B."/>
            <person name="Roest Crollius H."/>
            <person name="Wincker P."/>
            <person name="Chourrout D."/>
        </authorList>
    </citation>
    <scope>NUCLEOTIDE SEQUENCE [LARGE SCALE GENOMIC DNA]</scope>
</reference>
<proteinExistence type="predicted"/>
<dbReference type="OrthoDB" id="8032540at2759"/>
<keyword evidence="3" id="KW-1185">Reference proteome</keyword>
<dbReference type="Gene3D" id="3.10.100.10">
    <property type="entry name" value="Mannose-Binding Protein A, subunit A"/>
    <property type="match status" value="1"/>
</dbReference>
<dbReference type="CDD" id="cd00037">
    <property type="entry name" value="CLECT"/>
    <property type="match status" value="1"/>
</dbReference>
<protein>
    <recommendedName>
        <fullName evidence="1">C-type lectin domain-containing protein</fullName>
    </recommendedName>
</protein>
<dbReference type="EMBL" id="FN653028">
    <property type="protein sequence ID" value="CBY18673.1"/>
    <property type="molecule type" value="Genomic_DNA"/>
</dbReference>
<dbReference type="AlphaFoldDB" id="E4X7K1"/>
<organism evidence="2">
    <name type="scientific">Oikopleura dioica</name>
    <name type="common">Tunicate</name>
    <dbReference type="NCBI Taxonomy" id="34765"/>
    <lineage>
        <taxon>Eukaryota</taxon>
        <taxon>Metazoa</taxon>
        <taxon>Chordata</taxon>
        <taxon>Tunicata</taxon>
        <taxon>Appendicularia</taxon>
        <taxon>Copelata</taxon>
        <taxon>Oikopleuridae</taxon>
        <taxon>Oikopleura</taxon>
    </lineage>
</organism>
<feature type="domain" description="C-type lectin" evidence="1">
    <location>
        <begin position="11"/>
        <end position="135"/>
    </location>
</feature>
<dbReference type="SUPFAM" id="SSF56436">
    <property type="entry name" value="C-type lectin-like"/>
    <property type="match status" value="1"/>
</dbReference>
<accession>E4X7K1</accession>
<dbReference type="PROSITE" id="PS50041">
    <property type="entry name" value="C_TYPE_LECTIN_2"/>
    <property type="match status" value="1"/>
</dbReference>
<evidence type="ECO:0000313" key="3">
    <source>
        <dbReference type="Proteomes" id="UP000001307"/>
    </source>
</evidence>
<sequence>MKLGLFFSAASASVTYTAFKETGLTRDQAADDCKNKGLRLANVYSEEEQFALNQVITDVDGLERAFWLGMREEGETAEKENVTDMDGNALDFFGWRDDQPSNRMNHPNDKHTTGLNEDCVRQKGHEGWNDAICTRTWSGAKKDNILMGHICEDRPSSAAVEELDSHFQIWANAFTNANIAARWEENKFRGFSLRLKRILKSNCADTSADLASMPAVDTDGDAAEELSKMVQGYKDFFATYFWNCRSGRLNENLNAKMELWAERLTGKIQA</sequence>
<dbReference type="InterPro" id="IPR016186">
    <property type="entry name" value="C-type_lectin-like/link_sf"/>
</dbReference>